<dbReference type="Pfam" id="PF24719">
    <property type="entry name" value="Imm33-like"/>
    <property type="match status" value="1"/>
</dbReference>
<dbReference type="STRING" id="570156.AOG27_09410"/>
<sequence>MTEITKTQRLVCNEFNADFVSSPEDMKVGISRNVKQGVIPINGLRHSPEGDATGWYIWGGEEFSEEPDFFVPLHVAHLGEWCPDIKKYLALPPGYRFLIAGDYVDVWFDGSLLNI</sequence>
<dbReference type="Proteomes" id="UP000050378">
    <property type="component" value="Unassembled WGS sequence"/>
</dbReference>
<dbReference type="OrthoDB" id="7063432at2"/>
<evidence type="ECO:0000313" key="3">
    <source>
        <dbReference type="Proteomes" id="UP000050378"/>
    </source>
</evidence>
<dbReference type="RefSeq" id="WP_054552765.1">
    <property type="nucleotide sequence ID" value="NZ_LJTC01000005.1"/>
</dbReference>
<dbReference type="InterPro" id="IPR056509">
    <property type="entry name" value="Imm33-like"/>
</dbReference>
<evidence type="ECO:0000313" key="2">
    <source>
        <dbReference type="EMBL" id="KPM83850.1"/>
    </source>
</evidence>
<evidence type="ECO:0000259" key="1">
    <source>
        <dbReference type="Pfam" id="PF24719"/>
    </source>
</evidence>
<feature type="domain" description="Imm33-like" evidence="1">
    <location>
        <begin position="8"/>
        <end position="109"/>
    </location>
</feature>
<accession>A0A0P7E836</accession>
<dbReference type="AlphaFoldDB" id="A0A0P7E836"/>
<dbReference type="PATRIC" id="fig|570156.3.peg.2951"/>
<dbReference type="EMBL" id="LJTC01000005">
    <property type="protein sequence ID" value="KPM83850.1"/>
    <property type="molecule type" value="Genomic_DNA"/>
</dbReference>
<gene>
    <name evidence="2" type="ORF">AOG27_09410</name>
</gene>
<protein>
    <recommendedName>
        <fullName evidence="1">Imm33-like domain-containing protein</fullName>
    </recommendedName>
</protein>
<reference evidence="2 3" key="1">
    <citation type="submission" date="2015-09" db="EMBL/GenBank/DDBJ databases">
        <title>Draft Genome Sequence of Pseudoalteromonas lipolytica UCD-48B.</title>
        <authorList>
            <person name="Krusor M."/>
            <person name="Coil D.A."/>
            <person name="Lang J.M."/>
            <person name="Eisen J.A."/>
            <person name="Alexiev A."/>
        </authorList>
    </citation>
    <scope>NUCLEOTIDE SEQUENCE [LARGE SCALE GENOMIC DNA]</scope>
    <source>
        <strain evidence="2 3">UCD-48B</strain>
    </source>
</reference>
<proteinExistence type="predicted"/>
<name>A0A0P7E836_9GAMM</name>
<organism evidence="2 3">
    <name type="scientific">Pseudoalteromonas lipolytica</name>
    <dbReference type="NCBI Taxonomy" id="570156"/>
    <lineage>
        <taxon>Bacteria</taxon>
        <taxon>Pseudomonadati</taxon>
        <taxon>Pseudomonadota</taxon>
        <taxon>Gammaproteobacteria</taxon>
        <taxon>Alteromonadales</taxon>
        <taxon>Pseudoalteromonadaceae</taxon>
        <taxon>Pseudoalteromonas</taxon>
    </lineage>
</organism>
<comment type="caution">
    <text evidence="2">The sequence shown here is derived from an EMBL/GenBank/DDBJ whole genome shotgun (WGS) entry which is preliminary data.</text>
</comment>